<dbReference type="Proteomes" id="UP001164746">
    <property type="component" value="Chromosome 15"/>
</dbReference>
<keyword evidence="2" id="KW-1185">Reference proteome</keyword>
<organism evidence="1 2">
    <name type="scientific">Mya arenaria</name>
    <name type="common">Soft-shell clam</name>
    <dbReference type="NCBI Taxonomy" id="6604"/>
    <lineage>
        <taxon>Eukaryota</taxon>
        <taxon>Metazoa</taxon>
        <taxon>Spiralia</taxon>
        <taxon>Lophotrochozoa</taxon>
        <taxon>Mollusca</taxon>
        <taxon>Bivalvia</taxon>
        <taxon>Autobranchia</taxon>
        <taxon>Heteroconchia</taxon>
        <taxon>Euheterodonta</taxon>
        <taxon>Imparidentia</taxon>
        <taxon>Neoheterodontei</taxon>
        <taxon>Myida</taxon>
        <taxon>Myoidea</taxon>
        <taxon>Myidae</taxon>
        <taxon>Mya</taxon>
    </lineage>
</organism>
<gene>
    <name evidence="1" type="ORF">MAR_013005</name>
</gene>
<evidence type="ECO:0000313" key="2">
    <source>
        <dbReference type="Proteomes" id="UP001164746"/>
    </source>
</evidence>
<evidence type="ECO:0000313" key="1">
    <source>
        <dbReference type="EMBL" id="WAR27301.1"/>
    </source>
</evidence>
<name>A0ABY7G2L6_MYAAR</name>
<sequence>MYFVSHGLGWKTYVGKPQNFNELSLPQQLVNSCALACKRPVPQPVPECSTLPNLQHQDGRYTTVKEVLGNVKYGRHYVLRYGCSCDIIAAQTHYHQVRPYRLKAFKGGQPLYNRATFGQSYLLRWPYESHLWLDIQYSHKADLMYLFDRLQLCAVHCVFMSPVFKIFHGLIDDADAVDFPYLVADVERSLPIRYHLEIQNRYCLYSHDDNIWLALATWQYTTCTYNMTLDDSHLQHDTTWLTLATWHYTTCTNNMAIHGSHLQHGTTPLALTTWQYTTCTNNMAIHGSHLQHGTTPLALTTWQYMTNTCNMALHHLH</sequence>
<dbReference type="EMBL" id="CP111026">
    <property type="protein sequence ID" value="WAR27301.1"/>
    <property type="molecule type" value="Genomic_DNA"/>
</dbReference>
<protein>
    <submittedName>
        <fullName evidence="1">Uncharacterized protein</fullName>
    </submittedName>
</protein>
<accession>A0ABY7G2L6</accession>
<proteinExistence type="predicted"/>
<reference evidence="1" key="1">
    <citation type="submission" date="2022-11" db="EMBL/GenBank/DDBJ databases">
        <title>Centuries of genome instability and evolution in soft-shell clam transmissible cancer (bioRxiv).</title>
        <authorList>
            <person name="Hart S.F.M."/>
            <person name="Yonemitsu M.A."/>
            <person name="Giersch R.M."/>
            <person name="Beal B.F."/>
            <person name="Arriagada G."/>
            <person name="Davis B.W."/>
            <person name="Ostrander E.A."/>
            <person name="Goff S.P."/>
            <person name="Metzger M.J."/>
        </authorList>
    </citation>
    <scope>NUCLEOTIDE SEQUENCE</scope>
    <source>
        <strain evidence="1">MELC-2E11</strain>
        <tissue evidence="1">Siphon/mantle</tissue>
    </source>
</reference>